<dbReference type="PANTHER" id="PTHR10570:SF8">
    <property type="entry name" value="T-CELL SURFACE GLYCOPROTEIN CD3 GAMMA CHAIN"/>
    <property type="match status" value="1"/>
</dbReference>
<keyword evidence="3" id="KW-0732">Signal</keyword>
<keyword evidence="2" id="KW-0812">Transmembrane</keyword>
<evidence type="ECO:0000256" key="3">
    <source>
        <dbReference type="SAM" id="SignalP"/>
    </source>
</evidence>
<evidence type="ECO:0000313" key="5">
    <source>
        <dbReference type="Proteomes" id="UP000822369"/>
    </source>
</evidence>
<feature type="transmembrane region" description="Helical" evidence="2">
    <location>
        <begin position="95"/>
        <end position="117"/>
    </location>
</feature>
<gene>
    <name evidence="4" type="ORF">G4P62_019385</name>
</gene>
<dbReference type="PANTHER" id="PTHR10570">
    <property type="entry name" value="T-CELL SURFACE GLYCOPROTEIN CD3 GAMMA CHAIN / DELTA CHAIN"/>
    <property type="match status" value="1"/>
</dbReference>
<name>A0A9D2XC14_NOTFU</name>
<dbReference type="GO" id="GO:0004888">
    <property type="term" value="F:transmembrane signaling receptor activity"/>
    <property type="evidence" value="ECO:0007669"/>
    <property type="project" value="TreeGrafter"/>
</dbReference>
<keyword evidence="2" id="KW-0472">Membrane</keyword>
<feature type="region of interest" description="Disordered" evidence="1">
    <location>
        <begin position="123"/>
        <end position="168"/>
    </location>
</feature>
<organism evidence="4 5">
    <name type="scientific">Nothobranchius furzeri</name>
    <name type="common">Turquoise killifish</name>
    <dbReference type="NCBI Taxonomy" id="105023"/>
    <lineage>
        <taxon>Eukaryota</taxon>
        <taxon>Metazoa</taxon>
        <taxon>Chordata</taxon>
        <taxon>Craniata</taxon>
        <taxon>Vertebrata</taxon>
        <taxon>Euteleostomi</taxon>
        <taxon>Actinopterygii</taxon>
        <taxon>Neopterygii</taxon>
        <taxon>Teleostei</taxon>
        <taxon>Neoteleostei</taxon>
        <taxon>Acanthomorphata</taxon>
        <taxon>Ovalentaria</taxon>
        <taxon>Atherinomorphae</taxon>
        <taxon>Cyprinodontiformes</taxon>
        <taxon>Nothobranchiidae</taxon>
        <taxon>Nothobranchius</taxon>
    </lineage>
</organism>
<dbReference type="GO" id="GO:0045059">
    <property type="term" value="P:positive thymic T cell selection"/>
    <property type="evidence" value="ECO:0007669"/>
    <property type="project" value="TreeGrafter"/>
</dbReference>
<dbReference type="GO" id="GO:0009897">
    <property type="term" value="C:external side of plasma membrane"/>
    <property type="evidence" value="ECO:0007669"/>
    <property type="project" value="TreeGrafter"/>
</dbReference>
<evidence type="ECO:0000256" key="2">
    <source>
        <dbReference type="SAM" id="Phobius"/>
    </source>
</evidence>
<dbReference type="GO" id="GO:0042105">
    <property type="term" value="C:alpha-beta T cell receptor complex"/>
    <property type="evidence" value="ECO:0007669"/>
    <property type="project" value="TreeGrafter"/>
</dbReference>
<feature type="chain" id="PRO_5038822531" evidence="3">
    <location>
        <begin position="21"/>
        <end position="168"/>
    </location>
</feature>
<evidence type="ECO:0000313" key="4">
    <source>
        <dbReference type="EMBL" id="KAF7199325.1"/>
    </source>
</evidence>
<dbReference type="InterPro" id="IPR015484">
    <property type="entry name" value="CD3_esu/gsu/dsu"/>
</dbReference>
<keyword evidence="2" id="KW-1133">Transmembrane helix</keyword>
<evidence type="ECO:0000256" key="1">
    <source>
        <dbReference type="SAM" id="MobiDB-lite"/>
    </source>
</evidence>
<dbReference type="GO" id="GO:0007166">
    <property type="term" value="P:cell surface receptor signaling pathway"/>
    <property type="evidence" value="ECO:0007669"/>
    <property type="project" value="TreeGrafter"/>
</dbReference>
<dbReference type="Proteomes" id="UP000822369">
    <property type="component" value="Unassembled WGS sequence"/>
</dbReference>
<comment type="caution">
    <text evidence="4">The sequence shown here is derived from an EMBL/GenBank/DDBJ whole genome shotgun (WGS) entry which is preliminary data.</text>
</comment>
<protein>
    <submittedName>
        <fullName evidence="4">T-cell surface glycoprotein CD3 delta chain-like</fullName>
    </submittedName>
</protein>
<proteinExistence type="predicted"/>
<dbReference type="EMBL" id="JAAVVJ010000076">
    <property type="protein sequence ID" value="KAF7199325.1"/>
    <property type="molecule type" value="Genomic_DNA"/>
</dbReference>
<feature type="compositionally biased region" description="Basic and acidic residues" evidence="1">
    <location>
        <begin position="158"/>
        <end position="168"/>
    </location>
</feature>
<sequence length="168" mass="18520">MMEHQLLILLTLAELFGSFAEEKSKRIAVEELADGIKLKCVEGSVTGNDLTGEPDLTLKYDDKNTGEYTCSDKESRIYVKFRTCDNCVELDTASVAGMVVGNLVATIIVGVAVYLIATQSQTHPVPSTKKRSDKQSLIPPEASGSADHYQKLKPKHAQRSEEYDVLRK</sequence>
<feature type="signal peptide" evidence="3">
    <location>
        <begin position="1"/>
        <end position="20"/>
    </location>
</feature>
<reference evidence="4" key="1">
    <citation type="submission" date="2020-03" db="EMBL/GenBank/DDBJ databases">
        <title>Intra-Species Differences in Population Size shape Life History and Genome Evolution.</title>
        <authorList>
            <person name="Willemsen D."/>
            <person name="Cui R."/>
            <person name="Valenzano D.R."/>
        </authorList>
    </citation>
    <scope>NUCLEOTIDE SEQUENCE</scope>
    <source>
        <strain evidence="4">GRZ</strain>
        <tissue evidence="4">Whole</tissue>
    </source>
</reference>
<dbReference type="AlphaFoldDB" id="A0A9D2XC14"/>
<accession>A0A9D2XC14</accession>